<evidence type="ECO:0008006" key="2">
    <source>
        <dbReference type="Google" id="ProtNLM"/>
    </source>
</evidence>
<organism evidence="1">
    <name type="scientific">marine sediment metagenome</name>
    <dbReference type="NCBI Taxonomy" id="412755"/>
    <lineage>
        <taxon>unclassified sequences</taxon>
        <taxon>metagenomes</taxon>
        <taxon>ecological metagenomes</taxon>
    </lineage>
</organism>
<gene>
    <name evidence="1" type="ORF">S03H2_04010</name>
</gene>
<evidence type="ECO:0000313" key="1">
    <source>
        <dbReference type="EMBL" id="GAH18884.1"/>
    </source>
</evidence>
<sequence>MADKVKLYDIPEEEFLLPGNRMCSGCGLSLIYRTALKALGPNTIITVPASCL</sequence>
<proteinExistence type="predicted"/>
<dbReference type="AlphaFoldDB" id="X1EP40"/>
<reference evidence="1" key="1">
    <citation type="journal article" date="2014" name="Front. Microbiol.">
        <title>High frequency of phylogenetically diverse reductive dehalogenase-homologous genes in deep subseafloor sedimentary metagenomes.</title>
        <authorList>
            <person name="Kawai M."/>
            <person name="Futagami T."/>
            <person name="Toyoda A."/>
            <person name="Takaki Y."/>
            <person name="Nishi S."/>
            <person name="Hori S."/>
            <person name="Arai W."/>
            <person name="Tsubouchi T."/>
            <person name="Morono Y."/>
            <person name="Uchiyama I."/>
            <person name="Ito T."/>
            <person name="Fujiyama A."/>
            <person name="Inagaki F."/>
            <person name="Takami H."/>
        </authorList>
    </citation>
    <scope>NUCLEOTIDE SEQUENCE</scope>
    <source>
        <strain evidence="1">Expedition CK06-06</strain>
    </source>
</reference>
<accession>X1EP40</accession>
<dbReference type="EMBL" id="BARU01001547">
    <property type="protein sequence ID" value="GAH18884.1"/>
    <property type="molecule type" value="Genomic_DNA"/>
</dbReference>
<protein>
    <recommendedName>
        <fullName evidence="2">Thiamine pyrophosphate enzyme TPP-binding domain-containing protein</fullName>
    </recommendedName>
</protein>
<feature type="non-terminal residue" evidence="1">
    <location>
        <position position="52"/>
    </location>
</feature>
<comment type="caution">
    <text evidence="1">The sequence shown here is derived from an EMBL/GenBank/DDBJ whole genome shotgun (WGS) entry which is preliminary data.</text>
</comment>
<name>X1EP40_9ZZZZ</name>